<dbReference type="AlphaFoldDB" id="A0A9P7YI65"/>
<dbReference type="Proteomes" id="UP000824998">
    <property type="component" value="Unassembled WGS sequence"/>
</dbReference>
<name>A0A9P7YI65_9HELO</name>
<dbReference type="OrthoDB" id="10042665at2759"/>
<evidence type="ECO:0000313" key="1">
    <source>
        <dbReference type="EMBL" id="KAG9234051.1"/>
    </source>
</evidence>
<organism evidence="1 2">
    <name type="scientific">Amylocarpus encephaloides</name>
    <dbReference type="NCBI Taxonomy" id="45428"/>
    <lineage>
        <taxon>Eukaryota</taxon>
        <taxon>Fungi</taxon>
        <taxon>Dikarya</taxon>
        <taxon>Ascomycota</taxon>
        <taxon>Pezizomycotina</taxon>
        <taxon>Leotiomycetes</taxon>
        <taxon>Helotiales</taxon>
        <taxon>Helotiales incertae sedis</taxon>
        <taxon>Amylocarpus</taxon>
    </lineage>
</organism>
<sequence>MAIVQELDPSVALTKEFHTNNGTTSAPIVTGKTVKKLYKHACAAKCCETRDSEHTNVKDEKNALTAKSASESIIHCHKLHHGDWVTVSFTQQGEDVKKIAAKALENYQDFDPDCEGWKFQPSYMPIVHRWDRLKEIQAKATEENGKQAADGLMNFLSPLLASSIDSLAKMKATKKISFSGIWQIFPPG</sequence>
<comment type="caution">
    <text evidence="1">The sequence shown here is derived from an EMBL/GenBank/DDBJ whole genome shotgun (WGS) entry which is preliminary data.</text>
</comment>
<dbReference type="EMBL" id="MU251477">
    <property type="protein sequence ID" value="KAG9234051.1"/>
    <property type="molecule type" value="Genomic_DNA"/>
</dbReference>
<proteinExistence type="predicted"/>
<gene>
    <name evidence="1" type="ORF">BJ875DRAFT_484557</name>
</gene>
<reference evidence="1" key="1">
    <citation type="journal article" date="2021" name="IMA Fungus">
        <title>Genomic characterization of three marine fungi, including Emericellopsis atlantica sp. nov. with signatures of a generalist lifestyle and marine biomass degradation.</title>
        <authorList>
            <person name="Hagestad O.C."/>
            <person name="Hou L."/>
            <person name="Andersen J.H."/>
            <person name="Hansen E.H."/>
            <person name="Altermark B."/>
            <person name="Li C."/>
            <person name="Kuhnert E."/>
            <person name="Cox R.J."/>
            <person name="Crous P.W."/>
            <person name="Spatafora J.W."/>
            <person name="Lail K."/>
            <person name="Amirebrahimi M."/>
            <person name="Lipzen A."/>
            <person name="Pangilinan J."/>
            <person name="Andreopoulos W."/>
            <person name="Hayes R.D."/>
            <person name="Ng V."/>
            <person name="Grigoriev I.V."/>
            <person name="Jackson S.A."/>
            <person name="Sutton T.D.S."/>
            <person name="Dobson A.D.W."/>
            <person name="Rama T."/>
        </authorList>
    </citation>
    <scope>NUCLEOTIDE SEQUENCE</scope>
    <source>
        <strain evidence="1">TRa018bII</strain>
    </source>
</reference>
<accession>A0A9P7YI65</accession>
<protein>
    <submittedName>
        <fullName evidence="1">Uncharacterized protein</fullName>
    </submittedName>
</protein>
<evidence type="ECO:0000313" key="2">
    <source>
        <dbReference type="Proteomes" id="UP000824998"/>
    </source>
</evidence>
<keyword evidence="2" id="KW-1185">Reference proteome</keyword>